<accession>A0A1S1V3W5</accession>
<gene>
    <name evidence="1" type="ORF">EUAN_22460</name>
</gene>
<dbReference type="EMBL" id="MKIE01000014">
    <property type="protein sequence ID" value="OHW61396.1"/>
    <property type="molecule type" value="Genomic_DNA"/>
</dbReference>
<dbReference type="RefSeq" id="WP_211266359.1">
    <property type="nucleotide sequence ID" value="NZ_MKIE01000014.1"/>
</dbReference>
<dbReference type="Gene3D" id="1.10.4010.10">
    <property type="entry name" value="Type II deoxyuridine triphosphatase"/>
    <property type="match status" value="2"/>
</dbReference>
<dbReference type="InterPro" id="IPR014871">
    <property type="entry name" value="dUTPase/dCTP_pyrophosphatase"/>
</dbReference>
<dbReference type="STRING" id="39480.EUAN_22460"/>
<dbReference type="InterPro" id="IPR016947">
    <property type="entry name" value="UCP030140"/>
</dbReference>
<dbReference type="SUPFAM" id="SSF101386">
    <property type="entry name" value="all-alpha NTP pyrophosphatases"/>
    <property type="match status" value="1"/>
</dbReference>
<dbReference type="Proteomes" id="UP000180254">
    <property type="component" value="Unassembled WGS sequence"/>
</dbReference>
<keyword evidence="2" id="KW-1185">Reference proteome</keyword>
<dbReference type="Pfam" id="PF08761">
    <property type="entry name" value="dUTPase_2"/>
    <property type="match status" value="1"/>
</dbReference>
<evidence type="ECO:0000313" key="1">
    <source>
        <dbReference type="EMBL" id="OHW61396.1"/>
    </source>
</evidence>
<protein>
    <submittedName>
        <fullName evidence="1">dUTPase</fullName>
    </submittedName>
</protein>
<proteinExistence type="predicted"/>
<reference evidence="1 2" key="1">
    <citation type="submission" date="2016-09" db="EMBL/GenBank/DDBJ databases">
        <title>Genome sequence of Eubacterium angustum.</title>
        <authorList>
            <person name="Poehlein A."/>
            <person name="Daniel R."/>
        </authorList>
    </citation>
    <scope>NUCLEOTIDE SEQUENCE [LARGE SCALE GENOMIC DNA]</scope>
    <source>
        <strain evidence="1 2">DSM 1989</strain>
    </source>
</reference>
<evidence type="ECO:0000313" key="2">
    <source>
        <dbReference type="Proteomes" id="UP000180254"/>
    </source>
</evidence>
<dbReference type="CDD" id="cd11527">
    <property type="entry name" value="NTP-PPase_dUTPase"/>
    <property type="match status" value="1"/>
</dbReference>
<dbReference type="PIRSF" id="PIRSF030140">
    <property type="entry name" value="UCP030140"/>
    <property type="match status" value="1"/>
</dbReference>
<sequence>MKDKGEETKDMQLAELFKLQEKLDNEIMNNHFITEIKPEDLLNERLLALHTEVSELANATRSFKYWSTKGPEPKGRLLDEYADILHFWLSVGLSLGFSPKEVIDAYIAKHEKNYIRQKTGY</sequence>
<name>A0A1S1V3W5_9FIRM</name>
<organism evidence="1 2">
    <name type="scientific">Andreesenia angusta</name>
    <dbReference type="NCBI Taxonomy" id="39480"/>
    <lineage>
        <taxon>Bacteria</taxon>
        <taxon>Bacillati</taxon>
        <taxon>Bacillota</taxon>
        <taxon>Tissierellia</taxon>
        <taxon>Tissierellales</taxon>
        <taxon>Gottschalkiaceae</taxon>
        <taxon>Andreesenia</taxon>
    </lineage>
</organism>
<dbReference type="AlphaFoldDB" id="A0A1S1V3W5"/>
<comment type="caution">
    <text evidence="1">The sequence shown here is derived from an EMBL/GenBank/DDBJ whole genome shotgun (WGS) entry which is preliminary data.</text>
</comment>